<dbReference type="Proteomes" id="UP001497392">
    <property type="component" value="Unassembled WGS sequence"/>
</dbReference>
<feature type="region of interest" description="Disordered" evidence="1">
    <location>
        <begin position="427"/>
        <end position="475"/>
    </location>
</feature>
<name>A0ABP1FU21_9CHLO</name>
<keyword evidence="3" id="KW-1185">Reference proteome</keyword>
<accession>A0ABP1FU21</accession>
<feature type="region of interest" description="Disordered" evidence="1">
    <location>
        <begin position="233"/>
        <end position="260"/>
    </location>
</feature>
<evidence type="ECO:0000256" key="1">
    <source>
        <dbReference type="SAM" id="MobiDB-lite"/>
    </source>
</evidence>
<reference evidence="2 3" key="1">
    <citation type="submission" date="2024-06" db="EMBL/GenBank/DDBJ databases">
        <authorList>
            <person name="Kraege A."/>
            <person name="Thomma B."/>
        </authorList>
    </citation>
    <scope>NUCLEOTIDE SEQUENCE [LARGE SCALE GENOMIC DNA]</scope>
</reference>
<evidence type="ECO:0000313" key="3">
    <source>
        <dbReference type="Proteomes" id="UP001497392"/>
    </source>
</evidence>
<feature type="compositionally biased region" description="Polar residues" evidence="1">
    <location>
        <begin position="301"/>
        <end position="310"/>
    </location>
</feature>
<feature type="compositionally biased region" description="Low complexity" evidence="1">
    <location>
        <begin position="151"/>
        <end position="168"/>
    </location>
</feature>
<feature type="region of interest" description="Disordered" evidence="1">
    <location>
        <begin position="282"/>
        <end position="325"/>
    </location>
</feature>
<comment type="caution">
    <text evidence="2">The sequence shown here is derived from an EMBL/GenBank/DDBJ whole genome shotgun (WGS) entry which is preliminary data.</text>
</comment>
<proteinExistence type="predicted"/>
<protein>
    <submittedName>
        <fullName evidence="2">G4341 protein</fullName>
    </submittedName>
</protein>
<organism evidence="2 3">
    <name type="scientific">Coccomyxa viridis</name>
    <dbReference type="NCBI Taxonomy" id="1274662"/>
    <lineage>
        <taxon>Eukaryota</taxon>
        <taxon>Viridiplantae</taxon>
        <taxon>Chlorophyta</taxon>
        <taxon>core chlorophytes</taxon>
        <taxon>Trebouxiophyceae</taxon>
        <taxon>Trebouxiophyceae incertae sedis</taxon>
        <taxon>Coccomyxaceae</taxon>
        <taxon>Coccomyxa</taxon>
    </lineage>
</organism>
<dbReference type="EMBL" id="CAXHTA020000006">
    <property type="protein sequence ID" value="CAL5222045.1"/>
    <property type="molecule type" value="Genomic_DNA"/>
</dbReference>
<feature type="region of interest" description="Disordered" evidence="1">
    <location>
        <begin position="141"/>
        <end position="169"/>
    </location>
</feature>
<feature type="compositionally biased region" description="Low complexity" evidence="1">
    <location>
        <begin position="459"/>
        <end position="472"/>
    </location>
</feature>
<gene>
    <name evidence="2" type="primary">g4341</name>
    <name evidence="2" type="ORF">VP750_LOCUS3704</name>
</gene>
<sequence>MGWLRSALARTAPGKAAHCWSAASEETTYASSSPLRGLFWQTGNTFLGHKLQQRSHVSRLSSSDGRENSTWLVALPCKLPSAQPFKPLRRSFACYEQATEAPELPGQASREAPLQQCQRFTQYVVPSLARCTVTTSALENNDSAKAPASQTSPAAETVSSAATESASPKQLAIERGDFMPSASPVPCQAPARRIASISKDTPSSTAKAHAAWAAWLLTDIWLRHQAQRQSAAKSDNAAASCGAPDLASAPAGNQKVEEAAADRHRQLASYVELLERQLEGASRDLEECQTQDSDAPEHAQQLRQEVQALSSRAEHAEAQEAQRTFGAEDELCQQASSMAKHADVMAATERQDNPPASPTAGTHPCAPDFEIDHTEALQLPSLAHLDMCAAPAEERSSSTQGDCQTHFLAQLAQTSAADTGSLRRPVLEQHRSVPSNPPLSVPNHEERSSNSPSACPEPSRAAHSRAGAAGSHQLPPAPGELELSWFLAFQLGKPRGSLLGSFRQASQRRHAPACHAAAAQQQGCTR</sequence>
<evidence type="ECO:0000313" key="2">
    <source>
        <dbReference type="EMBL" id="CAL5222045.1"/>
    </source>
</evidence>